<name>A0A9W9MKI9_9EURO</name>
<evidence type="ECO:0000313" key="1">
    <source>
        <dbReference type="EMBL" id="KAJ5203066.1"/>
    </source>
</evidence>
<gene>
    <name evidence="1" type="ORF">N7449_005145</name>
</gene>
<evidence type="ECO:0000313" key="2">
    <source>
        <dbReference type="Proteomes" id="UP001150942"/>
    </source>
</evidence>
<comment type="caution">
    <text evidence="1">The sequence shown here is derived from an EMBL/GenBank/DDBJ whole genome shotgun (WGS) entry which is preliminary data.</text>
</comment>
<proteinExistence type="predicted"/>
<sequence>METATRRVTARKLLLQAPGQAEQLMKKEFASIGDSVSPMTLCNEACASTGAKLRERKIGIIKVFPGRKLSEIKLKRTDTTLDLSQ</sequence>
<accession>A0A9W9MKI9</accession>
<dbReference type="Proteomes" id="UP001150942">
    <property type="component" value="Unassembled WGS sequence"/>
</dbReference>
<reference evidence="1" key="1">
    <citation type="submission" date="2022-11" db="EMBL/GenBank/DDBJ databases">
        <authorList>
            <person name="Petersen C."/>
        </authorList>
    </citation>
    <scope>NUCLEOTIDE SEQUENCE</scope>
    <source>
        <strain evidence="1">IBT 20477</strain>
    </source>
</reference>
<dbReference type="OrthoDB" id="4506167at2759"/>
<reference evidence="1" key="2">
    <citation type="journal article" date="2023" name="IMA Fungus">
        <title>Comparative genomic study of the Penicillium genus elucidates a diverse pangenome and 15 lateral gene transfer events.</title>
        <authorList>
            <person name="Petersen C."/>
            <person name="Sorensen T."/>
            <person name="Nielsen M.R."/>
            <person name="Sondergaard T.E."/>
            <person name="Sorensen J.L."/>
            <person name="Fitzpatrick D.A."/>
            <person name="Frisvad J.C."/>
            <person name="Nielsen K.L."/>
        </authorList>
    </citation>
    <scope>NUCLEOTIDE SEQUENCE</scope>
    <source>
        <strain evidence="1">IBT 20477</strain>
    </source>
</reference>
<dbReference type="EMBL" id="JAPQKQ010000003">
    <property type="protein sequence ID" value="KAJ5203066.1"/>
    <property type="molecule type" value="Genomic_DNA"/>
</dbReference>
<dbReference type="AlphaFoldDB" id="A0A9W9MKI9"/>
<keyword evidence="2" id="KW-1185">Reference proteome</keyword>
<organism evidence="1 2">
    <name type="scientific">Penicillium cf. viridicatum</name>
    <dbReference type="NCBI Taxonomy" id="2972119"/>
    <lineage>
        <taxon>Eukaryota</taxon>
        <taxon>Fungi</taxon>
        <taxon>Dikarya</taxon>
        <taxon>Ascomycota</taxon>
        <taxon>Pezizomycotina</taxon>
        <taxon>Eurotiomycetes</taxon>
        <taxon>Eurotiomycetidae</taxon>
        <taxon>Eurotiales</taxon>
        <taxon>Aspergillaceae</taxon>
        <taxon>Penicillium</taxon>
    </lineage>
</organism>
<protein>
    <submittedName>
        <fullName evidence="1">Uncharacterized protein</fullName>
    </submittedName>
</protein>